<proteinExistence type="predicted"/>
<gene>
    <name evidence="1" type="ORF">LCGC14_0372130</name>
</gene>
<organism evidence="1">
    <name type="scientific">marine sediment metagenome</name>
    <dbReference type="NCBI Taxonomy" id="412755"/>
    <lineage>
        <taxon>unclassified sequences</taxon>
        <taxon>metagenomes</taxon>
        <taxon>ecological metagenomes</taxon>
    </lineage>
</organism>
<dbReference type="AlphaFoldDB" id="A0A0F9TMM2"/>
<comment type="caution">
    <text evidence="1">The sequence shown here is derived from an EMBL/GenBank/DDBJ whole genome shotgun (WGS) entry which is preliminary data.</text>
</comment>
<protein>
    <submittedName>
        <fullName evidence="1">Uncharacterized protein</fullName>
    </submittedName>
</protein>
<name>A0A0F9TMM2_9ZZZZ</name>
<sequence length="44" mass="4995">MGRVTDTTIAISSSTRTRLRTFGKMGDTFEDVLISLMDEKEKKK</sequence>
<dbReference type="EMBL" id="LAZR01000298">
    <property type="protein sequence ID" value="KKN76187.1"/>
    <property type="molecule type" value="Genomic_DNA"/>
</dbReference>
<evidence type="ECO:0000313" key="1">
    <source>
        <dbReference type="EMBL" id="KKN76187.1"/>
    </source>
</evidence>
<reference evidence="1" key="1">
    <citation type="journal article" date="2015" name="Nature">
        <title>Complex archaea that bridge the gap between prokaryotes and eukaryotes.</title>
        <authorList>
            <person name="Spang A."/>
            <person name="Saw J.H."/>
            <person name="Jorgensen S.L."/>
            <person name="Zaremba-Niedzwiedzka K."/>
            <person name="Martijn J."/>
            <person name="Lind A.E."/>
            <person name="van Eijk R."/>
            <person name="Schleper C."/>
            <person name="Guy L."/>
            <person name="Ettema T.J."/>
        </authorList>
    </citation>
    <scope>NUCLEOTIDE SEQUENCE</scope>
</reference>
<accession>A0A0F9TMM2</accession>